<dbReference type="SUPFAM" id="SSF52172">
    <property type="entry name" value="CheY-like"/>
    <property type="match status" value="1"/>
</dbReference>
<dbReference type="SMART" id="SM00448">
    <property type="entry name" value="REC"/>
    <property type="match status" value="1"/>
</dbReference>
<dbReference type="PROSITE" id="PS50113">
    <property type="entry name" value="PAC"/>
    <property type="match status" value="1"/>
</dbReference>
<comment type="caution">
    <text evidence="8">The sequence shown here is derived from an EMBL/GenBank/DDBJ whole genome shotgun (WGS) entry which is preliminary data.</text>
</comment>
<feature type="domain" description="Response regulatory" evidence="4">
    <location>
        <begin position="655"/>
        <end position="770"/>
    </location>
</feature>
<keyword evidence="1" id="KW-0597">Phosphoprotein</keyword>
<dbReference type="GO" id="GO:0000160">
    <property type="term" value="P:phosphorelay signal transduction system"/>
    <property type="evidence" value="ECO:0007669"/>
    <property type="project" value="InterPro"/>
</dbReference>
<name>A0A840LAQ3_9BURK</name>
<dbReference type="Pfam" id="PF00563">
    <property type="entry name" value="EAL"/>
    <property type="match status" value="1"/>
</dbReference>
<dbReference type="CDD" id="cd01949">
    <property type="entry name" value="GGDEF"/>
    <property type="match status" value="1"/>
</dbReference>
<dbReference type="InterPro" id="IPR035965">
    <property type="entry name" value="PAS-like_dom_sf"/>
</dbReference>
<protein>
    <submittedName>
        <fullName evidence="8">Diguanylate cyclase (GGDEF)-like protein</fullName>
    </submittedName>
</protein>
<dbReference type="InterPro" id="IPR001633">
    <property type="entry name" value="EAL_dom"/>
</dbReference>
<feature type="domain" description="EAL" evidence="6">
    <location>
        <begin position="387"/>
        <end position="641"/>
    </location>
</feature>
<dbReference type="Gene3D" id="3.40.50.2300">
    <property type="match status" value="1"/>
</dbReference>
<dbReference type="PROSITE" id="PS50110">
    <property type="entry name" value="RESPONSE_REGULATORY"/>
    <property type="match status" value="1"/>
</dbReference>
<accession>A0A840LAQ3</accession>
<feature type="domain" description="GGDEF" evidence="7">
    <location>
        <begin position="241"/>
        <end position="378"/>
    </location>
</feature>
<dbReference type="Gene3D" id="3.20.20.450">
    <property type="entry name" value="EAL domain"/>
    <property type="match status" value="1"/>
</dbReference>
<dbReference type="InterPro" id="IPR029787">
    <property type="entry name" value="Nucleotide_cyclase"/>
</dbReference>
<reference evidence="8 9" key="1">
    <citation type="submission" date="2020-08" db="EMBL/GenBank/DDBJ databases">
        <title>Functional genomics of gut bacteria from endangered species of beetles.</title>
        <authorList>
            <person name="Carlos-Shanley C."/>
        </authorList>
    </citation>
    <scope>NUCLEOTIDE SEQUENCE [LARGE SCALE GENOMIC DNA]</scope>
    <source>
        <strain evidence="8 9">S00239</strain>
    </source>
</reference>
<dbReference type="RefSeq" id="WP_184301765.1">
    <property type="nucleotide sequence ID" value="NZ_JACHLP010000006.1"/>
</dbReference>
<dbReference type="EMBL" id="JACHLP010000006">
    <property type="protein sequence ID" value="MBB4844821.1"/>
    <property type="molecule type" value="Genomic_DNA"/>
</dbReference>
<dbReference type="InterPro" id="IPR011006">
    <property type="entry name" value="CheY-like_superfamily"/>
</dbReference>
<evidence type="ECO:0000259" key="6">
    <source>
        <dbReference type="PROSITE" id="PS50883"/>
    </source>
</evidence>
<dbReference type="SUPFAM" id="SSF55073">
    <property type="entry name" value="Nucleotide cyclase"/>
    <property type="match status" value="1"/>
</dbReference>
<dbReference type="SMART" id="SM00052">
    <property type="entry name" value="EAL"/>
    <property type="match status" value="1"/>
</dbReference>
<dbReference type="InterPro" id="IPR052155">
    <property type="entry name" value="Biofilm_reg_signaling"/>
</dbReference>
<dbReference type="SUPFAM" id="SSF141868">
    <property type="entry name" value="EAL domain-like"/>
    <property type="match status" value="1"/>
</dbReference>
<dbReference type="SUPFAM" id="SSF55785">
    <property type="entry name" value="PYP-like sensor domain (PAS domain)"/>
    <property type="match status" value="1"/>
</dbReference>
<evidence type="ECO:0000256" key="3">
    <source>
        <dbReference type="SAM" id="Phobius"/>
    </source>
</evidence>
<dbReference type="InterPro" id="IPR000160">
    <property type="entry name" value="GGDEF_dom"/>
</dbReference>
<dbReference type="PROSITE" id="PS50883">
    <property type="entry name" value="EAL"/>
    <property type="match status" value="1"/>
</dbReference>
<evidence type="ECO:0000313" key="9">
    <source>
        <dbReference type="Proteomes" id="UP000562027"/>
    </source>
</evidence>
<feature type="coiled-coil region" evidence="2">
    <location>
        <begin position="772"/>
        <end position="810"/>
    </location>
</feature>
<dbReference type="InterPro" id="IPR035919">
    <property type="entry name" value="EAL_sf"/>
</dbReference>
<keyword evidence="2" id="KW-0175">Coiled coil</keyword>
<evidence type="ECO:0000256" key="2">
    <source>
        <dbReference type="SAM" id="Coils"/>
    </source>
</evidence>
<dbReference type="PANTHER" id="PTHR44757">
    <property type="entry name" value="DIGUANYLATE CYCLASE DGCP"/>
    <property type="match status" value="1"/>
</dbReference>
<dbReference type="Gene3D" id="3.30.70.270">
    <property type="match status" value="1"/>
</dbReference>
<keyword evidence="3" id="KW-1133">Transmembrane helix</keyword>
<evidence type="ECO:0000259" key="5">
    <source>
        <dbReference type="PROSITE" id="PS50113"/>
    </source>
</evidence>
<dbReference type="PROSITE" id="PS50887">
    <property type="entry name" value="GGDEF"/>
    <property type="match status" value="1"/>
</dbReference>
<dbReference type="NCBIfam" id="TIGR00254">
    <property type="entry name" value="GGDEF"/>
    <property type="match status" value="1"/>
</dbReference>
<dbReference type="InterPro" id="IPR000014">
    <property type="entry name" value="PAS"/>
</dbReference>
<keyword evidence="3" id="KW-0472">Membrane</keyword>
<gene>
    <name evidence="8" type="ORF">HNP55_003365</name>
</gene>
<dbReference type="AlphaFoldDB" id="A0A840LAQ3"/>
<dbReference type="SMART" id="SM00267">
    <property type="entry name" value="GGDEF"/>
    <property type="match status" value="1"/>
</dbReference>
<organism evidence="8 9">
    <name type="scientific">Roseateles oligotrophus</name>
    <dbReference type="NCBI Taxonomy" id="1769250"/>
    <lineage>
        <taxon>Bacteria</taxon>
        <taxon>Pseudomonadati</taxon>
        <taxon>Pseudomonadota</taxon>
        <taxon>Betaproteobacteria</taxon>
        <taxon>Burkholderiales</taxon>
        <taxon>Sphaerotilaceae</taxon>
        <taxon>Roseateles</taxon>
    </lineage>
</organism>
<keyword evidence="9" id="KW-1185">Reference proteome</keyword>
<dbReference type="CDD" id="cd17569">
    <property type="entry name" value="REC_HupR-like"/>
    <property type="match status" value="1"/>
</dbReference>
<dbReference type="InterPro" id="IPR000700">
    <property type="entry name" value="PAS-assoc_C"/>
</dbReference>
<feature type="modified residue" description="4-aspartylphosphate" evidence="1">
    <location>
        <position position="704"/>
    </location>
</feature>
<evidence type="ECO:0000313" key="8">
    <source>
        <dbReference type="EMBL" id="MBB4844821.1"/>
    </source>
</evidence>
<evidence type="ECO:0000256" key="1">
    <source>
        <dbReference type="PROSITE-ProRule" id="PRU00169"/>
    </source>
</evidence>
<dbReference type="InterPro" id="IPR001789">
    <property type="entry name" value="Sig_transdc_resp-reg_receiver"/>
</dbReference>
<sequence length="928" mass="103797">MSAAWQSLVRLSLQRKLLISLLLAAMAVGLPSYQQLHNARQQNLLEESHQVLLLTGLLLLALLLMARLIVQDLGQGRRALVHRARLLDHAEELAQLGCAETDLMSDTVRWTAGMARLFGEPWTDAPLDPDWLYLRVPRGERERVDRHCRAVTPQQPCEFQHRIIRADGSLRTVLHRAIIEVDDKGWPRRSLTLLQDITQQRDVEQRVQLLANCCPVTGLFNRSALLERLQAVQSRCQAEQRGLAVLALQLEQLGMVMDSLGYEGGDRLLQIISQRLSEQAGNRGVLAHLGLGEFVLLLETPAVGPEQQEQALQQAKDLCERLARPLELGEAQLQPSCAAGLCLSSGENDAPQRLLHQAQAALKRARELDDHQVCIYDPEHHVRAVSRLGLEAGLRRALATEGLSLAFQPQLELSRGKVCGAEVLLRWVDPVRGPISPVEFIPIAEESGLILELGEWVLRQACIQHMAWQDQGLPGVRLAVNLSARQLQQPDIAWRIQNVLRETGMDPRYLGLEITESIFVDESPHLVRALGALKALGVEISLDDFGTGYSNLGYLRKLPIDVVKIDRSIVHDVAAAAHDVSMTRAVINMAHSLQMRVLAEGVETEGQLALLMAHSCNQMQGFYFSRPLAAEDFAALLREGRCLPEQLFRRERERTLLLVDDEDNIVSSLRRLLRRDGYHIVTASNGAEGLQKLAEHNVDVIISDQRMPGMTGVEFLRRAKELYPATVRMVLSGYTELQSVTDAINEGAIYKFLTKPWDDERLRAHVEEAFRRKELSDENQRLSTAVSEMNQELAEVNRRLQQLLQSQAEQIGREGASLQLLRELLECIPIPMIGGDNDGLISYINEQAESIFPHQSPLGQQAEDVLPEGLQTLWRGQNGNAAHVQLREQGFHALYRSLKGGAVDPAGRSTSRGWLLLLMPEQQSMERV</sequence>
<dbReference type="Gene3D" id="3.30.450.20">
    <property type="entry name" value="PAS domain"/>
    <property type="match status" value="2"/>
</dbReference>
<dbReference type="Pfam" id="PF00072">
    <property type="entry name" value="Response_reg"/>
    <property type="match status" value="1"/>
</dbReference>
<feature type="domain" description="PAC" evidence="5">
    <location>
        <begin position="157"/>
        <end position="209"/>
    </location>
</feature>
<feature type="transmembrane region" description="Helical" evidence="3">
    <location>
        <begin position="51"/>
        <end position="70"/>
    </location>
</feature>
<dbReference type="InterPro" id="IPR043128">
    <property type="entry name" value="Rev_trsase/Diguanyl_cyclase"/>
</dbReference>
<dbReference type="Proteomes" id="UP000562027">
    <property type="component" value="Unassembled WGS sequence"/>
</dbReference>
<evidence type="ECO:0000259" key="7">
    <source>
        <dbReference type="PROSITE" id="PS50887"/>
    </source>
</evidence>
<dbReference type="SMART" id="SM00091">
    <property type="entry name" value="PAS"/>
    <property type="match status" value="1"/>
</dbReference>
<dbReference type="Pfam" id="PF00990">
    <property type="entry name" value="GGDEF"/>
    <property type="match status" value="1"/>
</dbReference>
<dbReference type="Gene3D" id="2.10.70.100">
    <property type="match status" value="1"/>
</dbReference>
<dbReference type="PANTHER" id="PTHR44757:SF2">
    <property type="entry name" value="BIOFILM ARCHITECTURE MAINTENANCE PROTEIN MBAA"/>
    <property type="match status" value="1"/>
</dbReference>
<proteinExistence type="predicted"/>
<evidence type="ECO:0000259" key="4">
    <source>
        <dbReference type="PROSITE" id="PS50110"/>
    </source>
</evidence>
<keyword evidence="3" id="KW-0812">Transmembrane</keyword>
<dbReference type="CDD" id="cd01948">
    <property type="entry name" value="EAL"/>
    <property type="match status" value="1"/>
</dbReference>